<name>A0ABS6YPG9_9ACTN</name>
<reference evidence="1 2" key="1">
    <citation type="submission" date="2019-11" db="EMBL/GenBank/DDBJ databases">
        <authorList>
            <person name="Ay H."/>
        </authorList>
    </citation>
    <scope>NUCLEOTIDE SEQUENCE [LARGE SCALE GENOMIC DNA]</scope>
    <source>
        <strain evidence="1 2">BG9H</strain>
    </source>
</reference>
<dbReference type="Proteomes" id="UP001197114">
    <property type="component" value="Unassembled WGS sequence"/>
</dbReference>
<protein>
    <submittedName>
        <fullName evidence="1">Uncharacterized protein</fullName>
    </submittedName>
</protein>
<proteinExistence type="predicted"/>
<organism evidence="1 2">
    <name type="scientific">Streptomyces anatolicus</name>
    <dbReference type="NCBI Taxonomy" id="2675858"/>
    <lineage>
        <taxon>Bacteria</taxon>
        <taxon>Bacillati</taxon>
        <taxon>Actinomycetota</taxon>
        <taxon>Actinomycetes</taxon>
        <taxon>Kitasatosporales</taxon>
        <taxon>Streptomycetaceae</taxon>
        <taxon>Streptomyces</taxon>
    </lineage>
</organism>
<keyword evidence="2" id="KW-1185">Reference proteome</keyword>
<accession>A0ABS6YPG9</accession>
<evidence type="ECO:0000313" key="2">
    <source>
        <dbReference type="Proteomes" id="UP001197114"/>
    </source>
</evidence>
<dbReference type="EMBL" id="WMBF01000174">
    <property type="protein sequence ID" value="MBW5423284.1"/>
    <property type="molecule type" value="Genomic_DNA"/>
</dbReference>
<comment type="caution">
    <text evidence="1">The sequence shown here is derived from an EMBL/GenBank/DDBJ whole genome shotgun (WGS) entry which is preliminary data.</text>
</comment>
<sequence length="220" mass="24711">MSESVQSTVMWVAPYGMLDLGQARRWGYGFDPDAMAKALPKGRAPTRREYEVLHGLGAEGGDDMVVRGRKVPEGGCSAEGSRRLMADVSDEERLWGYVPGRVQKLDKAVARDERVRRAFRDWSRCVEGKGFKEYESPGDAFRDKAWGAGREDGNTGRTRRELETAVADVECNRKLNTAGVWWAVSNEQQRADLRRNKSRYAAVREDQARLRAAISKVLGE</sequence>
<evidence type="ECO:0000313" key="1">
    <source>
        <dbReference type="EMBL" id="MBW5423284.1"/>
    </source>
</evidence>
<gene>
    <name evidence="1" type="ORF">GKQ77_17220</name>
</gene>